<dbReference type="InterPro" id="IPR013830">
    <property type="entry name" value="SGNH_hydro"/>
</dbReference>
<evidence type="ECO:0000313" key="4">
    <source>
        <dbReference type="Proteomes" id="UP000886893"/>
    </source>
</evidence>
<reference evidence="3" key="2">
    <citation type="journal article" date="2021" name="PeerJ">
        <title>Extensive microbial diversity within the chicken gut microbiome revealed by metagenomics and culture.</title>
        <authorList>
            <person name="Gilroy R."/>
            <person name="Ravi A."/>
            <person name="Getino M."/>
            <person name="Pursley I."/>
            <person name="Horton D.L."/>
            <person name="Alikhan N.F."/>
            <person name="Baker D."/>
            <person name="Gharbi K."/>
            <person name="Hall N."/>
            <person name="Watson M."/>
            <person name="Adriaenssens E.M."/>
            <person name="Foster-Nyarko E."/>
            <person name="Jarju S."/>
            <person name="Secka A."/>
            <person name="Antonio M."/>
            <person name="Oren A."/>
            <person name="Chaudhuri R.R."/>
            <person name="La Ragione R."/>
            <person name="Hildebrand F."/>
            <person name="Pallen M.J."/>
        </authorList>
    </citation>
    <scope>NUCLEOTIDE SEQUENCE</scope>
    <source>
        <strain evidence="3">14508</strain>
    </source>
</reference>
<dbReference type="Pfam" id="PF14606">
    <property type="entry name" value="Lipase_GDSL_3"/>
    <property type="match status" value="1"/>
</dbReference>
<comment type="caution">
    <text evidence="3">The sequence shown here is derived from an EMBL/GenBank/DDBJ whole genome shotgun (WGS) entry which is preliminary data.</text>
</comment>
<dbReference type="GO" id="GO:0016787">
    <property type="term" value="F:hydrolase activity"/>
    <property type="evidence" value="ECO:0007669"/>
    <property type="project" value="UniProtKB-KW"/>
</dbReference>
<feature type="domain" description="SGNH hydrolase-type esterase N-terminal" evidence="2">
    <location>
        <begin position="23"/>
        <end position="168"/>
    </location>
</feature>
<keyword evidence="3" id="KW-0378">Hydrolase</keyword>
<dbReference type="Gene3D" id="3.40.50.1110">
    <property type="entry name" value="SGNH hydrolase"/>
    <property type="match status" value="1"/>
</dbReference>
<reference evidence="3" key="1">
    <citation type="submission" date="2020-10" db="EMBL/GenBank/DDBJ databases">
        <authorList>
            <person name="Gilroy R."/>
        </authorList>
    </citation>
    <scope>NUCLEOTIDE SEQUENCE</scope>
    <source>
        <strain evidence="3">14508</strain>
    </source>
</reference>
<protein>
    <submittedName>
        <fullName evidence="3">SGNH/GDSL hydrolase family protein</fullName>
    </submittedName>
</protein>
<evidence type="ECO:0000259" key="1">
    <source>
        <dbReference type="Pfam" id="PF14606"/>
    </source>
</evidence>
<dbReference type="Gene3D" id="2.60.120.260">
    <property type="entry name" value="Galactose-binding domain-like"/>
    <property type="match status" value="1"/>
</dbReference>
<evidence type="ECO:0000259" key="2">
    <source>
        <dbReference type="Pfam" id="PF14607"/>
    </source>
</evidence>
<dbReference type="SUPFAM" id="SSF52266">
    <property type="entry name" value="SGNH hydrolase"/>
    <property type="match status" value="1"/>
</dbReference>
<dbReference type="InterPro" id="IPR032740">
    <property type="entry name" value="GxDLY"/>
</dbReference>
<name>A0A9D1G9Y9_9FIRM</name>
<evidence type="ECO:0000313" key="3">
    <source>
        <dbReference type="EMBL" id="HIT17478.1"/>
    </source>
</evidence>
<dbReference type="EMBL" id="DVKI01000119">
    <property type="protein sequence ID" value="HIT17478.1"/>
    <property type="molecule type" value="Genomic_DNA"/>
</dbReference>
<dbReference type="InterPro" id="IPR036514">
    <property type="entry name" value="SGNH_hydro_sf"/>
</dbReference>
<dbReference type="Pfam" id="PF14607">
    <property type="entry name" value="GxDLY"/>
    <property type="match status" value="1"/>
</dbReference>
<gene>
    <name evidence="3" type="ORF">IAD04_03740</name>
</gene>
<organism evidence="3 4">
    <name type="scientific">Candidatus Caccosoma faecigallinarum</name>
    <dbReference type="NCBI Taxonomy" id="2840720"/>
    <lineage>
        <taxon>Bacteria</taxon>
        <taxon>Bacillati</taxon>
        <taxon>Bacillota</taxon>
        <taxon>Bacillota incertae sedis</taxon>
        <taxon>Candidatus Caccosoma</taxon>
    </lineage>
</organism>
<proteinExistence type="predicted"/>
<dbReference type="Proteomes" id="UP000886893">
    <property type="component" value="Unassembled WGS sequence"/>
</dbReference>
<sequence length="363" mass="41838">MANLLEKYDKNMVACSFSDETYHYYDIKKAPFKIEGLAWFSKEKEYFRLPKDCQQDVSEAVYWLASHPAGGQLHFQSNSKTIVIKVQLAASANMTHMTGVGQAGFDLYYKKRNEKNYHFFTSTNYPYGQVEYSIVLYRNDKKEWKDFLIHFPLYMGVKNVWLGLEKDALLKPARKRKKQGKVVVYGTSITQGGCATRPGMAYTNILSRQLDIEFINLGFSGSGLGEPIMAELMTEINNVSLFILDYDANGGCTGDLEKNMKNFILTLRKKYPIIPILILSKPPFTNYVFLKEEIELRKRLVEFQKNLVLEFKAKHDENIYFLDGNTLYGKDWEECSVDGIHPTDLGFYKMSKTLLPVIKKILK</sequence>
<feature type="domain" description="SGNH hydrolase-type esterase" evidence="1">
    <location>
        <begin position="181"/>
        <end position="359"/>
    </location>
</feature>
<accession>A0A9D1G9Y9</accession>
<dbReference type="AlphaFoldDB" id="A0A9D1G9Y9"/>